<dbReference type="AlphaFoldDB" id="A0AAQ0FGU2"/>
<proteinExistence type="predicted"/>
<evidence type="ECO:0000256" key="4">
    <source>
        <dbReference type="ARBA" id="ARBA00022723"/>
    </source>
</evidence>
<dbReference type="SMART" id="SM00863">
    <property type="entry name" value="tRNA_SAD"/>
    <property type="match status" value="1"/>
</dbReference>
<dbReference type="SUPFAM" id="SSF50447">
    <property type="entry name" value="Translation proteins"/>
    <property type="match status" value="1"/>
</dbReference>
<dbReference type="GO" id="GO:0003676">
    <property type="term" value="F:nucleic acid binding"/>
    <property type="evidence" value="ECO:0007669"/>
    <property type="project" value="InterPro"/>
</dbReference>
<dbReference type="InterPro" id="IPR018164">
    <property type="entry name" value="Ala-tRNA-synth_IIc_N"/>
</dbReference>
<dbReference type="Gene3D" id="2.40.30.130">
    <property type="match status" value="1"/>
</dbReference>
<dbReference type="Pfam" id="PF07973">
    <property type="entry name" value="tRNA_SAD"/>
    <property type="match status" value="1"/>
</dbReference>
<sequence length="246" mass="26641">MPTEALFRTNAYLRSCEARIVQIGEAGVILDRTVFYPHGGGQLGDTGTMTLADGMRLTIADARKPAQANAHPDDVVHIPVSGQEAVLARLAPGDMVTLDIDWERRYRLMRFHTAAHLMCGVLPYAVDGCSITSDYARLDFVTSDPLSRTDIDRALDELVSAAKSVRSDVVTDAELRANPEWVRTVSVMPPAGHGTVRVVTIDGIDLQPCGGTHVANTAEVGAVCVQKMEKKSSRTRRVVIGFKEGV</sequence>
<organism evidence="8 9">
    <name type="scientific">Burkholderia cepacia</name>
    <name type="common">Pseudomonas cepacia</name>
    <dbReference type="NCBI Taxonomy" id="292"/>
    <lineage>
        <taxon>Bacteria</taxon>
        <taxon>Pseudomonadati</taxon>
        <taxon>Pseudomonadota</taxon>
        <taxon>Betaproteobacteria</taxon>
        <taxon>Burkholderiales</taxon>
        <taxon>Burkholderiaceae</taxon>
        <taxon>Burkholderia</taxon>
        <taxon>Burkholderia cepacia complex</taxon>
    </lineage>
</organism>
<dbReference type="PROSITE" id="PS50860">
    <property type="entry name" value="AA_TRNA_LIGASE_II_ALA"/>
    <property type="match status" value="1"/>
</dbReference>
<dbReference type="GO" id="GO:0046872">
    <property type="term" value="F:metal ion binding"/>
    <property type="evidence" value="ECO:0007669"/>
    <property type="project" value="UniProtKB-KW"/>
</dbReference>
<dbReference type="Proteomes" id="UP000248899">
    <property type="component" value="Unassembled WGS sequence"/>
</dbReference>
<dbReference type="GO" id="GO:0006419">
    <property type="term" value="P:alanyl-tRNA aminoacylation"/>
    <property type="evidence" value="ECO:0007669"/>
    <property type="project" value="InterPro"/>
</dbReference>
<dbReference type="InterPro" id="IPR009000">
    <property type="entry name" value="Transl_B-barrel_sf"/>
</dbReference>
<dbReference type="RefSeq" id="WP_111939824.1">
    <property type="nucleotide sequence ID" value="NZ_CADEVE010000023.1"/>
</dbReference>
<name>A0AAQ0FGU2_BURCE</name>
<dbReference type="SUPFAM" id="SSF55186">
    <property type="entry name" value="ThrRS/AlaRS common domain"/>
    <property type="match status" value="1"/>
</dbReference>
<dbReference type="InterPro" id="IPR018163">
    <property type="entry name" value="Thr/Ala-tRNA-synth_IIc_edit"/>
</dbReference>
<keyword evidence="4" id="KW-0479">Metal-binding</keyword>
<dbReference type="GO" id="GO:0005737">
    <property type="term" value="C:cytoplasm"/>
    <property type="evidence" value="ECO:0007669"/>
    <property type="project" value="UniProtKB-SubCell"/>
</dbReference>
<evidence type="ECO:0000256" key="6">
    <source>
        <dbReference type="ARBA" id="ARBA00032577"/>
    </source>
</evidence>
<evidence type="ECO:0000313" key="9">
    <source>
        <dbReference type="Proteomes" id="UP000248899"/>
    </source>
</evidence>
<dbReference type="PANTHER" id="PTHR43462">
    <property type="entry name" value="ALANYL-TRNA EDITING PROTEIN"/>
    <property type="match status" value="1"/>
</dbReference>
<dbReference type="GO" id="GO:0004813">
    <property type="term" value="F:alanine-tRNA ligase activity"/>
    <property type="evidence" value="ECO:0007669"/>
    <property type="project" value="InterPro"/>
</dbReference>
<dbReference type="GO" id="GO:0005524">
    <property type="term" value="F:ATP binding"/>
    <property type="evidence" value="ECO:0007669"/>
    <property type="project" value="InterPro"/>
</dbReference>
<feature type="domain" description="Alanyl-transfer RNA synthetases family profile" evidence="7">
    <location>
        <begin position="1"/>
        <end position="246"/>
    </location>
</feature>
<evidence type="ECO:0000256" key="1">
    <source>
        <dbReference type="ARBA" id="ARBA00001947"/>
    </source>
</evidence>
<dbReference type="GO" id="GO:0002161">
    <property type="term" value="F:aminoacyl-tRNA deacylase activity"/>
    <property type="evidence" value="ECO:0007669"/>
    <property type="project" value="UniProtKB-ARBA"/>
</dbReference>
<dbReference type="InterPro" id="IPR018165">
    <property type="entry name" value="Ala-tRNA-synth_IIc_core"/>
</dbReference>
<reference evidence="8 9" key="1">
    <citation type="submission" date="2018-06" db="EMBL/GenBank/DDBJ databases">
        <title>Towards the identification of Burkholderia cepacia strain which caused fatal septicemia.</title>
        <authorList>
            <person name="Bui L.A.T."/>
            <person name="Zakharova I.B."/>
            <person name="Shpak I.M."/>
            <person name="Teteryatnikova N."/>
            <person name="Ustinov D.V."/>
            <person name="Kuzyutina Y.A."/>
            <person name="Nguyen H.N."/>
            <person name="Antonov A.S."/>
            <person name="Avdyusheva E.F."/>
            <person name="Victorov D.V."/>
        </authorList>
    </citation>
    <scope>NUCLEOTIDE SEQUENCE [LARGE SCALE GENOMIC DNA]</scope>
    <source>
        <strain evidence="8 9">PT02</strain>
    </source>
</reference>
<evidence type="ECO:0000313" key="8">
    <source>
        <dbReference type="EMBL" id="RAQ10039.1"/>
    </source>
</evidence>
<gene>
    <name evidence="8" type="ORF">DPR02_14415</name>
</gene>
<dbReference type="PANTHER" id="PTHR43462:SF1">
    <property type="entry name" value="ALANYL-TRNA EDITING PROTEIN AARSD1"/>
    <property type="match status" value="1"/>
</dbReference>
<evidence type="ECO:0000256" key="3">
    <source>
        <dbReference type="ARBA" id="ARBA00017959"/>
    </source>
</evidence>
<evidence type="ECO:0000256" key="2">
    <source>
        <dbReference type="ARBA" id="ARBA00004496"/>
    </source>
</evidence>
<protein>
    <recommendedName>
        <fullName evidence="3">Alanine--tRNA ligase</fullName>
    </recommendedName>
    <alternativeName>
        <fullName evidence="6">Alanyl-tRNA synthetase</fullName>
    </alternativeName>
</protein>
<dbReference type="InterPro" id="IPR012947">
    <property type="entry name" value="tRNA_SAD"/>
</dbReference>
<comment type="subcellular location">
    <subcellularLocation>
        <location evidence="2">Cytoplasm</location>
    </subcellularLocation>
</comment>
<dbReference type="EMBL" id="QLUZ01000007">
    <property type="protein sequence ID" value="RAQ10039.1"/>
    <property type="molecule type" value="Genomic_DNA"/>
</dbReference>
<dbReference type="Gene3D" id="3.30.980.10">
    <property type="entry name" value="Threonyl-trna Synthetase, Chain A, domain 2"/>
    <property type="match status" value="1"/>
</dbReference>
<evidence type="ECO:0000256" key="5">
    <source>
        <dbReference type="ARBA" id="ARBA00022833"/>
    </source>
</evidence>
<comment type="caution">
    <text evidence="8">The sequence shown here is derived from an EMBL/GenBank/DDBJ whole genome shotgun (WGS) entry which is preliminary data.</text>
</comment>
<comment type="cofactor">
    <cofactor evidence="1">
        <name>Zn(2+)</name>
        <dbReference type="ChEBI" id="CHEBI:29105"/>
    </cofactor>
</comment>
<dbReference type="GeneID" id="56661668"/>
<keyword evidence="5" id="KW-0862">Zinc</keyword>
<dbReference type="InterPro" id="IPR051335">
    <property type="entry name" value="Alanyl-tRNA_Editing_Enzymes"/>
</dbReference>
<evidence type="ECO:0000259" key="7">
    <source>
        <dbReference type="PROSITE" id="PS50860"/>
    </source>
</evidence>
<accession>A0AAQ0FGU2</accession>
<dbReference type="Pfam" id="PF01411">
    <property type="entry name" value="tRNA-synt_2c"/>
    <property type="match status" value="1"/>
</dbReference>